<protein>
    <submittedName>
        <fullName evidence="1">HPF/RaiA family ribosome-associated protein</fullName>
    </submittedName>
</protein>
<evidence type="ECO:0000313" key="1">
    <source>
        <dbReference type="EMBL" id="MCA9756624.1"/>
    </source>
</evidence>
<dbReference type="Pfam" id="PF02482">
    <property type="entry name" value="Ribosomal_S30AE"/>
    <property type="match status" value="1"/>
</dbReference>
<reference evidence="1" key="2">
    <citation type="journal article" date="2021" name="Microbiome">
        <title>Successional dynamics and alternative stable states in a saline activated sludge microbial community over 9 years.</title>
        <authorList>
            <person name="Wang Y."/>
            <person name="Ye J."/>
            <person name="Ju F."/>
            <person name="Liu L."/>
            <person name="Boyd J.A."/>
            <person name="Deng Y."/>
            <person name="Parks D.H."/>
            <person name="Jiang X."/>
            <person name="Yin X."/>
            <person name="Woodcroft B.J."/>
            <person name="Tyson G.W."/>
            <person name="Hugenholtz P."/>
            <person name="Polz M.F."/>
            <person name="Zhang T."/>
        </authorList>
    </citation>
    <scope>NUCLEOTIDE SEQUENCE</scope>
    <source>
        <strain evidence="1">HKST-UBA02</strain>
    </source>
</reference>
<sequence length="137" mass="15567">MKIEMQSRGIELTEHLKAYVDRRVRFALSRHSQHVRRIQVRLADLNGPRGGLDSRCQLEVFVHQGDPIIVEVQDMDAKLAVGRAARTASRRLRERLGRRLSARRPSRVLERVDSDGAAAVEEDFDVAEGTLADRVWA</sequence>
<dbReference type="Gene3D" id="3.30.160.100">
    <property type="entry name" value="Ribosome hibernation promotion factor-like"/>
    <property type="match status" value="1"/>
</dbReference>
<dbReference type="AlphaFoldDB" id="A0A956NCG5"/>
<comment type="caution">
    <text evidence="1">The sequence shown here is derived from an EMBL/GenBank/DDBJ whole genome shotgun (WGS) entry which is preliminary data.</text>
</comment>
<gene>
    <name evidence="1" type="ORF">KDA27_12545</name>
</gene>
<proteinExistence type="predicted"/>
<dbReference type="InterPro" id="IPR003489">
    <property type="entry name" value="RHF/RaiA"/>
</dbReference>
<dbReference type="EMBL" id="JAGQHS010000060">
    <property type="protein sequence ID" value="MCA9756624.1"/>
    <property type="molecule type" value="Genomic_DNA"/>
</dbReference>
<reference evidence="1" key="1">
    <citation type="submission" date="2020-04" db="EMBL/GenBank/DDBJ databases">
        <authorList>
            <person name="Zhang T."/>
        </authorList>
    </citation>
    <scope>NUCLEOTIDE SEQUENCE</scope>
    <source>
        <strain evidence="1">HKST-UBA02</strain>
    </source>
</reference>
<dbReference type="SUPFAM" id="SSF69754">
    <property type="entry name" value="Ribosome binding protein Y (YfiA homologue)"/>
    <property type="match status" value="1"/>
</dbReference>
<evidence type="ECO:0000313" key="2">
    <source>
        <dbReference type="Proteomes" id="UP000739538"/>
    </source>
</evidence>
<dbReference type="Proteomes" id="UP000739538">
    <property type="component" value="Unassembled WGS sequence"/>
</dbReference>
<name>A0A956NCG5_UNCEI</name>
<dbReference type="InterPro" id="IPR036567">
    <property type="entry name" value="RHF-like"/>
</dbReference>
<organism evidence="1 2">
    <name type="scientific">Eiseniibacteriota bacterium</name>
    <dbReference type="NCBI Taxonomy" id="2212470"/>
    <lineage>
        <taxon>Bacteria</taxon>
        <taxon>Candidatus Eiseniibacteriota</taxon>
    </lineage>
</organism>
<accession>A0A956NCG5</accession>